<dbReference type="Proteomes" id="UP001454036">
    <property type="component" value="Unassembled WGS sequence"/>
</dbReference>
<dbReference type="EMBL" id="BAABME010000382">
    <property type="protein sequence ID" value="GAA0142311.1"/>
    <property type="molecule type" value="Genomic_DNA"/>
</dbReference>
<protein>
    <submittedName>
        <fullName evidence="1">Uncharacterized protein</fullName>
    </submittedName>
</protein>
<accession>A0AAV3NV53</accession>
<reference evidence="1 2" key="1">
    <citation type="submission" date="2024-01" db="EMBL/GenBank/DDBJ databases">
        <title>The complete chloroplast genome sequence of Lithospermum erythrorhizon: insights into the phylogenetic relationship among Boraginaceae species and the maternal lineages of purple gromwells.</title>
        <authorList>
            <person name="Okada T."/>
            <person name="Watanabe K."/>
        </authorList>
    </citation>
    <scope>NUCLEOTIDE SEQUENCE [LARGE SCALE GENOMIC DNA]</scope>
</reference>
<dbReference type="AlphaFoldDB" id="A0AAV3NV53"/>
<evidence type="ECO:0000313" key="2">
    <source>
        <dbReference type="Proteomes" id="UP001454036"/>
    </source>
</evidence>
<name>A0AAV3NV53_LITER</name>
<evidence type="ECO:0000313" key="1">
    <source>
        <dbReference type="EMBL" id="GAA0142311.1"/>
    </source>
</evidence>
<comment type="caution">
    <text evidence="1">The sequence shown here is derived from an EMBL/GenBank/DDBJ whole genome shotgun (WGS) entry which is preliminary data.</text>
</comment>
<sequence length="180" mass="20277">MASVRPSPEYTPSFRHAVINDPRWIPLCGSLRGRSLSELRVIDEGAFDRLEAVLARNPDFPMMQAALENFLYWIEFMDMFAREMRGSLTHVSRRLVTDASDSRRLDRGGVPHVERADAALRVSFGSGLVFTLEDRQQLLDNIVIFLDGALQDTPAIGVHYQDLEASLSERLDSLEALAPF</sequence>
<organism evidence="1 2">
    <name type="scientific">Lithospermum erythrorhizon</name>
    <name type="common">Purple gromwell</name>
    <name type="synonym">Lithospermum officinale var. erythrorhizon</name>
    <dbReference type="NCBI Taxonomy" id="34254"/>
    <lineage>
        <taxon>Eukaryota</taxon>
        <taxon>Viridiplantae</taxon>
        <taxon>Streptophyta</taxon>
        <taxon>Embryophyta</taxon>
        <taxon>Tracheophyta</taxon>
        <taxon>Spermatophyta</taxon>
        <taxon>Magnoliopsida</taxon>
        <taxon>eudicotyledons</taxon>
        <taxon>Gunneridae</taxon>
        <taxon>Pentapetalae</taxon>
        <taxon>asterids</taxon>
        <taxon>lamiids</taxon>
        <taxon>Boraginales</taxon>
        <taxon>Boraginaceae</taxon>
        <taxon>Boraginoideae</taxon>
        <taxon>Lithospermeae</taxon>
        <taxon>Lithospermum</taxon>
    </lineage>
</organism>
<proteinExistence type="predicted"/>
<gene>
    <name evidence="1" type="ORF">LIER_03242</name>
</gene>
<keyword evidence="2" id="KW-1185">Reference proteome</keyword>